<sequence>MDERDRSGGFLALAILAPVVGALAGLVGALFRLSLDGADSFRNGIVLRAHDLGLLGLPLVMVLCAAGAWLAAWLVRSYAPPASGSGIPHVEAVLLGRVPPATFSLIPVKFFGGVLAIGSGLALGREGPTVQMGATLAHLVGRLFRVAWADSRVLLAAGAGAGLATAFNAPIAGAVFVQEELVRRFEPRIAIAALGASATAIGVSRLILGDAPDFEISALAEAPGWSMPLYVLLGVASGLMAIAYNRTLLACLGLAGRFGNRPEIVAALIGAVIGAIAWFGPGLVGGGDPITARMLLGEGTLAMLPLVFLLRFGLSTTSYAAGTPGGLFAPMLVLGSQLGLFFGLACVALVPGLDLEPRGFAVVGMAALFTGIVRAPLTGIVLVTEMTGSVTLLLPMLAACFAAMLVPTLLRDPPIYDSLRDRMPGQSPPKEPD</sequence>
<organism evidence="9 10">
    <name type="scientific">Kaistia dalseonensis</name>
    <dbReference type="NCBI Taxonomy" id="410840"/>
    <lineage>
        <taxon>Bacteria</taxon>
        <taxon>Pseudomonadati</taxon>
        <taxon>Pseudomonadota</taxon>
        <taxon>Alphaproteobacteria</taxon>
        <taxon>Hyphomicrobiales</taxon>
        <taxon>Kaistiaceae</taxon>
        <taxon>Kaistia</taxon>
    </lineage>
</organism>
<feature type="transmembrane region" description="Helical" evidence="8">
    <location>
        <begin position="390"/>
        <end position="410"/>
    </location>
</feature>
<dbReference type="PANTHER" id="PTHR45711:SF6">
    <property type="entry name" value="CHLORIDE CHANNEL PROTEIN"/>
    <property type="match status" value="1"/>
</dbReference>
<feature type="transmembrane region" description="Helical" evidence="8">
    <location>
        <begin position="290"/>
        <end position="314"/>
    </location>
</feature>
<proteinExistence type="predicted"/>
<feature type="transmembrane region" description="Helical" evidence="8">
    <location>
        <begin position="359"/>
        <end position="383"/>
    </location>
</feature>
<dbReference type="Pfam" id="PF00654">
    <property type="entry name" value="Voltage_CLC"/>
    <property type="match status" value="1"/>
</dbReference>
<dbReference type="Proteomes" id="UP001241603">
    <property type="component" value="Unassembled WGS sequence"/>
</dbReference>
<evidence type="ECO:0000256" key="8">
    <source>
        <dbReference type="SAM" id="Phobius"/>
    </source>
</evidence>
<dbReference type="NCBIfam" id="NF003640">
    <property type="entry name" value="PRK05277.1"/>
    <property type="match status" value="1"/>
</dbReference>
<evidence type="ECO:0000313" key="9">
    <source>
        <dbReference type="EMBL" id="MDQ0436921.1"/>
    </source>
</evidence>
<evidence type="ECO:0000256" key="2">
    <source>
        <dbReference type="ARBA" id="ARBA00022448"/>
    </source>
</evidence>
<keyword evidence="6 8" id="KW-0472">Membrane</keyword>
<keyword evidence="5" id="KW-0406">Ion transport</keyword>
<feature type="transmembrane region" description="Helical" evidence="8">
    <location>
        <begin position="228"/>
        <end position="252"/>
    </location>
</feature>
<comment type="subcellular location">
    <subcellularLocation>
        <location evidence="1">Membrane</location>
        <topology evidence="1">Multi-pass membrane protein</topology>
    </subcellularLocation>
</comment>
<dbReference type="PANTHER" id="PTHR45711">
    <property type="entry name" value="CHLORIDE CHANNEL PROTEIN"/>
    <property type="match status" value="1"/>
</dbReference>
<evidence type="ECO:0000256" key="7">
    <source>
        <dbReference type="ARBA" id="ARBA00023214"/>
    </source>
</evidence>
<comment type="caution">
    <text evidence="9">The sequence shown here is derived from an EMBL/GenBank/DDBJ whole genome shotgun (WGS) entry which is preliminary data.</text>
</comment>
<feature type="transmembrane region" description="Helical" evidence="8">
    <location>
        <begin position="12"/>
        <end position="31"/>
    </location>
</feature>
<dbReference type="CDD" id="cd01031">
    <property type="entry name" value="EriC"/>
    <property type="match status" value="1"/>
</dbReference>
<keyword evidence="4 8" id="KW-1133">Transmembrane helix</keyword>
<dbReference type="PRINTS" id="PR00762">
    <property type="entry name" value="CLCHANNEL"/>
</dbReference>
<dbReference type="RefSeq" id="WP_266347861.1">
    <property type="nucleotide sequence ID" value="NZ_JAPKNG010000002.1"/>
</dbReference>
<keyword evidence="3 8" id="KW-0812">Transmembrane</keyword>
<evidence type="ECO:0000256" key="3">
    <source>
        <dbReference type="ARBA" id="ARBA00022692"/>
    </source>
</evidence>
<evidence type="ECO:0000313" key="10">
    <source>
        <dbReference type="Proteomes" id="UP001241603"/>
    </source>
</evidence>
<keyword evidence="7" id="KW-0868">Chloride</keyword>
<evidence type="ECO:0000256" key="4">
    <source>
        <dbReference type="ARBA" id="ARBA00022989"/>
    </source>
</evidence>
<name>A0ABU0H3P9_9HYPH</name>
<dbReference type="InterPro" id="IPR014743">
    <property type="entry name" value="Cl-channel_core"/>
</dbReference>
<evidence type="ECO:0000256" key="1">
    <source>
        <dbReference type="ARBA" id="ARBA00004141"/>
    </source>
</evidence>
<dbReference type="EMBL" id="JAUSVO010000002">
    <property type="protein sequence ID" value="MDQ0436921.1"/>
    <property type="molecule type" value="Genomic_DNA"/>
</dbReference>
<accession>A0ABU0H3P9</accession>
<reference evidence="9 10" key="1">
    <citation type="submission" date="2023-07" db="EMBL/GenBank/DDBJ databases">
        <title>Genomic Encyclopedia of Type Strains, Phase IV (KMG-IV): sequencing the most valuable type-strain genomes for metagenomic binning, comparative biology and taxonomic classification.</title>
        <authorList>
            <person name="Goeker M."/>
        </authorList>
    </citation>
    <scope>NUCLEOTIDE SEQUENCE [LARGE SCALE GENOMIC DNA]</scope>
    <source>
        <strain evidence="9 10">B6-8</strain>
    </source>
</reference>
<feature type="transmembrane region" description="Helical" evidence="8">
    <location>
        <begin position="189"/>
        <end position="208"/>
    </location>
</feature>
<dbReference type="Gene3D" id="1.10.3080.10">
    <property type="entry name" value="Clc chloride channel"/>
    <property type="match status" value="1"/>
</dbReference>
<dbReference type="InterPro" id="IPR001807">
    <property type="entry name" value="ClC"/>
</dbReference>
<protein>
    <submittedName>
        <fullName evidence="9">CIC family chloride channel protein</fullName>
    </submittedName>
</protein>
<dbReference type="SUPFAM" id="SSF81340">
    <property type="entry name" value="Clc chloride channel"/>
    <property type="match status" value="1"/>
</dbReference>
<feature type="transmembrane region" description="Helical" evidence="8">
    <location>
        <begin position="52"/>
        <end position="75"/>
    </location>
</feature>
<evidence type="ECO:0000256" key="6">
    <source>
        <dbReference type="ARBA" id="ARBA00023136"/>
    </source>
</evidence>
<feature type="transmembrane region" description="Helical" evidence="8">
    <location>
        <begin position="326"/>
        <end position="353"/>
    </location>
</feature>
<evidence type="ECO:0000256" key="5">
    <source>
        <dbReference type="ARBA" id="ARBA00023065"/>
    </source>
</evidence>
<keyword evidence="2" id="KW-0813">Transport</keyword>
<feature type="transmembrane region" description="Helical" evidence="8">
    <location>
        <begin position="154"/>
        <end position="177"/>
    </location>
</feature>
<feature type="transmembrane region" description="Helical" evidence="8">
    <location>
        <begin position="264"/>
        <end position="284"/>
    </location>
</feature>
<feature type="transmembrane region" description="Helical" evidence="8">
    <location>
        <begin position="103"/>
        <end position="123"/>
    </location>
</feature>
<gene>
    <name evidence="9" type="ORF">QO014_001306</name>
</gene>
<keyword evidence="10" id="KW-1185">Reference proteome</keyword>